<reference evidence="1" key="2">
    <citation type="journal article" date="2015" name="Fish Shellfish Immunol.">
        <title>Early steps in the European eel (Anguilla anguilla)-Vibrio vulnificus interaction in the gills: Role of the RtxA13 toxin.</title>
        <authorList>
            <person name="Callol A."/>
            <person name="Pajuelo D."/>
            <person name="Ebbesson L."/>
            <person name="Teles M."/>
            <person name="MacKenzie S."/>
            <person name="Amaro C."/>
        </authorList>
    </citation>
    <scope>NUCLEOTIDE SEQUENCE</scope>
</reference>
<dbReference type="EMBL" id="GBXM01103200">
    <property type="protein sequence ID" value="JAH05377.1"/>
    <property type="molecule type" value="Transcribed_RNA"/>
</dbReference>
<accession>A0A0E9PM73</accession>
<name>A0A0E9PM73_ANGAN</name>
<sequence>MLVRFPVGYCHCF</sequence>
<protein>
    <submittedName>
        <fullName evidence="1">Uncharacterized protein</fullName>
    </submittedName>
</protein>
<proteinExistence type="predicted"/>
<reference evidence="1" key="1">
    <citation type="submission" date="2014-11" db="EMBL/GenBank/DDBJ databases">
        <authorList>
            <person name="Amaro Gonzalez C."/>
        </authorList>
    </citation>
    <scope>NUCLEOTIDE SEQUENCE</scope>
</reference>
<evidence type="ECO:0000313" key="1">
    <source>
        <dbReference type="EMBL" id="JAH05377.1"/>
    </source>
</evidence>
<organism evidence="1">
    <name type="scientific">Anguilla anguilla</name>
    <name type="common">European freshwater eel</name>
    <name type="synonym">Muraena anguilla</name>
    <dbReference type="NCBI Taxonomy" id="7936"/>
    <lineage>
        <taxon>Eukaryota</taxon>
        <taxon>Metazoa</taxon>
        <taxon>Chordata</taxon>
        <taxon>Craniata</taxon>
        <taxon>Vertebrata</taxon>
        <taxon>Euteleostomi</taxon>
        <taxon>Actinopterygii</taxon>
        <taxon>Neopterygii</taxon>
        <taxon>Teleostei</taxon>
        <taxon>Anguilliformes</taxon>
        <taxon>Anguillidae</taxon>
        <taxon>Anguilla</taxon>
    </lineage>
</organism>